<protein>
    <submittedName>
        <fullName evidence="1">Uncharacterized protein</fullName>
    </submittedName>
</protein>
<organism evidence="1 2">
    <name type="scientific">Pneumocystis oryctolagi</name>
    <dbReference type="NCBI Taxonomy" id="42067"/>
    <lineage>
        <taxon>Eukaryota</taxon>
        <taxon>Fungi</taxon>
        <taxon>Dikarya</taxon>
        <taxon>Ascomycota</taxon>
        <taxon>Taphrinomycotina</taxon>
        <taxon>Pneumocystomycetes</taxon>
        <taxon>Pneumocystaceae</taxon>
        <taxon>Pneumocystis</taxon>
    </lineage>
</organism>
<dbReference type="Proteomes" id="UP000768646">
    <property type="component" value="Unassembled WGS sequence"/>
</dbReference>
<accession>A0ACB7C8R9</accession>
<gene>
    <name evidence="1" type="ORF">PORY_002453</name>
</gene>
<name>A0ACB7C8R9_9ASCO</name>
<reference evidence="1 2" key="1">
    <citation type="journal article" date="2021" name="Commun. Biol.">
        <title>Genomic insights into the host specific adaptation of the Pneumocystis genus.</title>
        <authorList>
            <person name="Cisse O.H."/>
            <person name="Ma L."/>
            <person name="Dekker J.P."/>
            <person name="Khil P.P."/>
            <person name="Youn J.-H."/>
            <person name="Brenchley J.M."/>
            <person name="Blair R."/>
            <person name="Pahar B."/>
            <person name="Chabe M."/>
            <person name="Van Rompay K.K.A."/>
            <person name="Keesler R."/>
            <person name="Sukura A."/>
            <person name="Hirsch V."/>
            <person name="Kutty G."/>
            <person name="Liu Y."/>
            <person name="Peng L."/>
            <person name="Chen J."/>
            <person name="Song J."/>
            <person name="Weissenbacher-Lang C."/>
            <person name="Xu J."/>
            <person name="Upham N.S."/>
            <person name="Stajich J.E."/>
            <person name="Cuomo C.A."/>
            <person name="Cushion M.T."/>
            <person name="Kovacs J.A."/>
        </authorList>
    </citation>
    <scope>NUCLEOTIDE SEQUENCE [LARGE SCALE GENOMIC DNA]</scope>
    <source>
        <strain evidence="1 2">RABM</strain>
    </source>
</reference>
<dbReference type="EMBL" id="JABTEG010000011">
    <property type="protein sequence ID" value="KAG4304089.1"/>
    <property type="molecule type" value="Genomic_DNA"/>
</dbReference>
<proteinExistence type="predicted"/>
<evidence type="ECO:0000313" key="1">
    <source>
        <dbReference type="EMBL" id="KAG4304089.1"/>
    </source>
</evidence>
<keyword evidence="2" id="KW-1185">Reference proteome</keyword>
<comment type="caution">
    <text evidence="1">The sequence shown here is derived from an EMBL/GenBank/DDBJ whole genome shotgun (WGS) entry which is preliminary data.</text>
</comment>
<sequence>MGSFQNFKKIKQKERQVAIRKALILVGSSCPVDGDEEFLCESAETIAKKIAGKEPRWTATNVIKAYIRCAIRNNEKSNFITEVFFVEAIEQAILLDEELANGKPPRGPLHGVPVSFKDTYNISGYDSSLGMSAFVCKPSSEDSALVKMVKDMGGVILFKTNVPQTLFAFECSNPIFGRTFNPFSTSYTCGGSSGGEAVSLASNSSALGFGSDIGGSLRIPAHYCGVYSLKPSSDRFPIAGHFAIVEGFEGVRIVTGPMTRSVLDLKFITKVRVILSSKPELYDFSCIPLPWKESLESTKNFKVFGYYFEDEFTLTSPACRRAVRMVVDSLKAFGHKVVEIRPPNSFDAVEIFIGLTSSDGYKKVYDFVKSDPMEKSIWLPMLASWIPYFLKCAIGYVIENVIHDPKFSMIFKAVGKRKIIEYCRLINRRNLYRKEWSKIWNEYKLDGIIAPANPLPALPHDGTTSVSAIAASTFIYNLLNYSVGSLPVTRVDRTIDILSDEYKKWDGLIHQRLYQSSRPLYDPDKMHGLPVGVQVIGQQWQEEKVIEMMGDVENALKILNL</sequence>
<evidence type="ECO:0000313" key="2">
    <source>
        <dbReference type="Proteomes" id="UP000768646"/>
    </source>
</evidence>